<sequence length="102" mass="12017">MSKIIYVKPSFKQQPSDKILFVAPSFVELECEDESKHSDYVLNISSEDVYSEKLEKCLNSRKEAYSKLNQDEMRFDDEINGTTIWIDTIKEIKERFPKPTME</sequence>
<dbReference type="AlphaFoldDB" id="A0AAW9DA29"/>
<accession>A0AAW9DA29</accession>
<evidence type="ECO:0000313" key="1">
    <source>
        <dbReference type="EMBL" id="MDX4069114.1"/>
    </source>
</evidence>
<organism evidence="1 2">
    <name type="scientific">Aliarcobacter skirrowii</name>
    <dbReference type="NCBI Taxonomy" id="28200"/>
    <lineage>
        <taxon>Bacteria</taxon>
        <taxon>Pseudomonadati</taxon>
        <taxon>Campylobacterota</taxon>
        <taxon>Epsilonproteobacteria</taxon>
        <taxon>Campylobacterales</taxon>
        <taxon>Arcobacteraceae</taxon>
        <taxon>Aliarcobacter</taxon>
    </lineage>
</organism>
<reference evidence="1" key="2">
    <citation type="submission" date="2023-07" db="EMBL/GenBank/DDBJ databases">
        <authorList>
            <person name="Zhang M."/>
            <person name="Zhou G."/>
        </authorList>
    </citation>
    <scope>NUCLEOTIDE SEQUENCE</scope>
    <source>
        <strain evidence="1">BJSY19SF1-2</strain>
    </source>
</reference>
<evidence type="ECO:0000313" key="2">
    <source>
        <dbReference type="Proteomes" id="UP001283691"/>
    </source>
</evidence>
<dbReference type="EMBL" id="JAUQUR010000002">
    <property type="protein sequence ID" value="MDX4069114.1"/>
    <property type="molecule type" value="Genomic_DNA"/>
</dbReference>
<protein>
    <submittedName>
        <fullName evidence="1">Uncharacterized protein</fullName>
    </submittedName>
</protein>
<gene>
    <name evidence="1" type="ORF">Q6A80_05175</name>
</gene>
<dbReference type="Proteomes" id="UP001283691">
    <property type="component" value="Unassembled WGS sequence"/>
</dbReference>
<dbReference type="RefSeq" id="WP_319047878.1">
    <property type="nucleotide sequence ID" value="NZ_JAUQUR010000002.1"/>
</dbReference>
<name>A0AAW9DA29_9BACT</name>
<proteinExistence type="predicted"/>
<reference evidence="1" key="1">
    <citation type="journal article" date="2023" name="Front. Microbiol.">
        <title>Genomic diversity and taxonomic marker for Arcobacter species.</title>
        <authorList>
            <person name="Zhou G."/>
            <person name="Gu Y."/>
            <person name="Wang H."/>
            <person name="Chen X."/>
            <person name="Zhang X."/>
            <person name="Shao Z."/>
            <person name="Yan X."/>
            <person name="Zhang J."/>
            <person name="Zhang M."/>
        </authorList>
    </citation>
    <scope>NUCLEOTIDE SEQUENCE</scope>
    <source>
        <strain evidence="1">BJSY19SF1-2</strain>
    </source>
</reference>
<comment type="caution">
    <text evidence="1">The sequence shown here is derived from an EMBL/GenBank/DDBJ whole genome shotgun (WGS) entry which is preliminary data.</text>
</comment>